<proteinExistence type="predicted"/>
<sequence length="261" mass="28572">MLRHDVETAILSHEVMEAQNAIVPKGLEGQHTDFVHTYGAIQNALVLKLALDVARVFDFSLRYPVERQDMASIPVLGMLLDVAGVVDELTARASSWISGIEWANDNDGDRSAEVEAAAIKILGDEQTADKETCKSALAEFAILANRLSDPTSAEASALSRVKGFRNRRLAHSLFNKEPDAYPKYEDLTLLLDMAKMAARLSSLAVEGLHVDFADQMSRNRTNAEGYARLVLEGLKRSAQGPRAVKDALEAACFRAPRRPPA</sequence>
<name>A0ABX4TS30_9HYPH</name>
<dbReference type="InterPro" id="IPR040704">
    <property type="entry name" value="HEPN_AbiU2"/>
</dbReference>
<protein>
    <recommendedName>
        <fullName evidence="1">HEPN AbiU2-like domain-containing protein</fullName>
    </recommendedName>
</protein>
<comment type="caution">
    <text evidence="2">The sequence shown here is derived from an EMBL/GenBank/DDBJ whole genome shotgun (WGS) entry which is preliminary data.</text>
</comment>
<keyword evidence="3" id="KW-1185">Reference proteome</keyword>
<dbReference type="Proteomes" id="UP001190825">
    <property type="component" value="Unassembled WGS sequence"/>
</dbReference>
<feature type="domain" description="HEPN AbiU2-like" evidence="1">
    <location>
        <begin position="9"/>
        <end position="215"/>
    </location>
</feature>
<dbReference type="Pfam" id="PF18734">
    <property type="entry name" value="HEPN_AbiU2"/>
    <property type="match status" value="1"/>
</dbReference>
<evidence type="ECO:0000313" key="3">
    <source>
        <dbReference type="Proteomes" id="UP001190825"/>
    </source>
</evidence>
<accession>A0ABX4TS30</accession>
<evidence type="ECO:0000313" key="2">
    <source>
        <dbReference type="EMBL" id="PLU06558.1"/>
    </source>
</evidence>
<gene>
    <name evidence="2" type="ORF">BMJ33_06155</name>
</gene>
<reference evidence="2 3" key="1">
    <citation type="journal article" date="2018" name="FEMS Microbiol. Ecol.">
        <title>Co-invading symbiotic mutualists of Medicago polymorpha retain high ancestral diversity and contain diverse accessory genomes.</title>
        <authorList>
            <person name="Porter S.S."/>
            <person name="Faber-Hammond J.J."/>
            <person name="Friesen M.L."/>
        </authorList>
    </citation>
    <scope>NUCLEOTIDE SEQUENCE [LARGE SCALE GENOMIC DNA]</scope>
    <source>
        <strain evidence="2 3">Str16</strain>
    </source>
</reference>
<evidence type="ECO:0000259" key="1">
    <source>
        <dbReference type="Pfam" id="PF18734"/>
    </source>
</evidence>
<organism evidence="2 3">
    <name type="scientific">Sinorhizobium medicae</name>
    <dbReference type="NCBI Taxonomy" id="110321"/>
    <lineage>
        <taxon>Bacteria</taxon>
        <taxon>Pseudomonadati</taxon>
        <taxon>Pseudomonadota</taxon>
        <taxon>Alphaproteobacteria</taxon>
        <taxon>Hyphomicrobiales</taxon>
        <taxon>Rhizobiaceae</taxon>
        <taxon>Sinorhizobium/Ensifer group</taxon>
        <taxon>Sinorhizobium</taxon>
    </lineage>
</organism>
<dbReference type="EMBL" id="NBUC01000050">
    <property type="protein sequence ID" value="PLU06558.1"/>
    <property type="molecule type" value="Genomic_DNA"/>
</dbReference>